<keyword evidence="8" id="KW-0378">Hydrolase</keyword>
<dbReference type="CDD" id="cd00303">
    <property type="entry name" value="retropepsin_like"/>
    <property type="match status" value="1"/>
</dbReference>
<dbReference type="InterPro" id="IPR036397">
    <property type="entry name" value="RNaseH_sf"/>
</dbReference>
<evidence type="ECO:0000256" key="9">
    <source>
        <dbReference type="ARBA" id="ARBA00022918"/>
    </source>
</evidence>
<organism evidence="15 16">
    <name type="scientific">Pleurodeles waltl</name>
    <name type="common">Iberian ribbed newt</name>
    <dbReference type="NCBI Taxonomy" id="8319"/>
    <lineage>
        <taxon>Eukaryota</taxon>
        <taxon>Metazoa</taxon>
        <taxon>Chordata</taxon>
        <taxon>Craniata</taxon>
        <taxon>Vertebrata</taxon>
        <taxon>Euteleostomi</taxon>
        <taxon>Amphibia</taxon>
        <taxon>Batrachia</taxon>
        <taxon>Caudata</taxon>
        <taxon>Salamandroidea</taxon>
        <taxon>Salamandridae</taxon>
        <taxon>Pleurodelinae</taxon>
        <taxon>Pleurodeles</taxon>
    </lineage>
</organism>
<evidence type="ECO:0000256" key="8">
    <source>
        <dbReference type="ARBA" id="ARBA00022801"/>
    </source>
</evidence>
<dbReference type="CDD" id="cd01647">
    <property type="entry name" value="RT_LTR"/>
    <property type="match status" value="2"/>
</dbReference>
<feature type="region of interest" description="Disordered" evidence="12">
    <location>
        <begin position="109"/>
        <end position="136"/>
    </location>
</feature>
<keyword evidence="3" id="KW-0645">Protease</keyword>
<feature type="region of interest" description="Disordered" evidence="12">
    <location>
        <begin position="295"/>
        <end position="356"/>
    </location>
</feature>
<accession>A0AAV7NVI7</accession>
<feature type="compositionally biased region" description="Low complexity" evidence="12">
    <location>
        <begin position="374"/>
        <end position="398"/>
    </location>
</feature>
<feature type="compositionally biased region" description="Basic and acidic residues" evidence="12">
    <location>
        <begin position="308"/>
        <end position="332"/>
    </location>
</feature>
<evidence type="ECO:0000256" key="11">
    <source>
        <dbReference type="ARBA" id="ARBA00039658"/>
    </source>
</evidence>
<feature type="region of interest" description="Disordered" evidence="12">
    <location>
        <begin position="2197"/>
        <end position="2226"/>
    </location>
</feature>
<gene>
    <name evidence="15" type="ORF">NDU88_007161</name>
</gene>
<feature type="compositionally biased region" description="Basic and acidic residues" evidence="12">
    <location>
        <begin position="2215"/>
        <end position="2226"/>
    </location>
</feature>
<evidence type="ECO:0000256" key="3">
    <source>
        <dbReference type="ARBA" id="ARBA00022670"/>
    </source>
</evidence>
<feature type="domain" description="Reverse transcriptase" evidence="13">
    <location>
        <begin position="1170"/>
        <end position="1353"/>
    </location>
</feature>
<proteinExistence type="inferred from homology"/>
<keyword evidence="10" id="KW-0511">Multifunctional enzyme</keyword>
<dbReference type="Pfam" id="PF00078">
    <property type="entry name" value="RVT_1"/>
    <property type="match status" value="2"/>
</dbReference>
<evidence type="ECO:0000256" key="10">
    <source>
        <dbReference type="ARBA" id="ARBA00023268"/>
    </source>
</evidence>
<dbReference type="Gene3D" id="3.30.70.270">
    <property type="match status" value="5"/>
</dbReference>
<dbReference type="CDD" id="cd09274">
    <property type="entry name" value="RNase_HI_RT_Ty3"/>
    <property type="match status" value="2"/>
</dbReference>
<evidence type="ECO:0000259" key="13">
    <source>
        <dbReference type="PROSITE" id="PS50878"/>
    </source>
</evidence>
<dbReference type="PANTHER" id="PTHR37984:SF5">
    <property type="entry name" value="PROTEIN NYNRIN-LIKE"/>
    <property type="match status" value="1"/>
</dbReference>
<dbReference type="Gene3D" id="1.10.340.70">
    <property type="match status" value="1"/>
</dbReference>
<protein>
    <recommendedName>
        <fullName evidence="11">Gypsy retrotransposon integrase-like protein 1</fullName>
        <ecNumber evidence="2">3.1.26.4</ecNumber>
    </recommendedName>
</protein>
<reference evidence="15" key="1">
    <citation type="journal article" date="2022" name="bioRxiv">
        <title>Sequencing and chromosome-scale assembly of the giantPleurodeles waltlgenome.</title>
        <authorList>
            <person name="Brown T."/>
            <person name="Elewa A."/>
            <person name="Iarovenko S."/>
            <person name="Subramanian E."/>
            <person name="Araus A.J."/>
            <person name="Petzold A."/>
            <person name="Susuki M."/>
            <person name="Suzuki K.-i.T."/>
            <person name="Hayashi T."/>
            <person name="Toyoda A."/>
            <person name="Oliveira C."/>
            <person name="Osipova E."/>
            <person name="Leigh N.D."/>
            <person name="Simon A."/>
            <person name="Yun M.H."/>
        </authorList>
    </citation>
    <scope>NUCLEOTIDE SEQUENCE</scope>
    <source>
        <strain evidence="15">20211129_DDA</strain>
        <tissue evidence="15">Liver</tissue>
    </source>
</reference>
<evidence type="ECO:0000256" key="4">
    <source>
        <dbReference type="ARBA" id="ARBA00022679"/>
    </source>
</evidence>
<dbReference type="GO" id="GO:0008233">
    <property type="term" value="F:peptidase activity"/>
    <property type="evidence" value="ECO:0007669"/>
    <property type="project" value="UniProtKB-KW"/>
</dbReference>
<dbReference type="PROSITE" id="PS50878">
    <property type="entry name" value="RT_POL"/>
    <property type="match status" value="2"/>
</dbReference>
<dbReference type="SUPFAM" id="SSF50630">
    <property type="entry name" value="Acid proteases"/>
    <property type="match status" value="1"/>
</dbReference>
<dbReference type="InterPro" id="IPR000477">
    <property type="entry name" value="RT_dom"/>
</dbReference>
<feature type="domain" description="Integrase catalytic" evidence="14">
    <location>
        <begin position="779"/>
        <end position="938"/>
    </location>
</feature>
<evidence type="ECO:0000256" key="6">
    <source>
        <dbReference type="ARBA" id="ARBA00022722"/>
    </source>
</evidence>
<dbReference type="GO" id="GO:0015074">
    <property type="term" value="P:DNA integration"/>
    <property type="evidence" value="ECO:0007669"/>
    <property type="project" value="InterPro"/>
</dbReference>
<dbReference type="SUPFAM" id="SSF53098">
    <property type="entry name" value="Ribonuclease H-like"/>
    <property type="match status" value="1"/>
</dbReference>
<dbReference type="EMBL" id="JANPWB010000012">
    <property type="protein sequence ID" value="KAJ1118975.1"/>
    <property type="molecule type" value="Genomic_DNA"/>
</dbReference>
<keyword evidence="6" id="KW-0540">Nuclease</keyword>
<dbReference type="FunFam" id="3.10.10.10:FF:000007">
    <property type="entry name" value="Retrovirus-related Pol polyprotein from transposon 17.6-like Protein"/>
    <property type="match status" value="2"/>
</dbReference>
<evidence type="ECO:0000256" key="1">
    <source>
        <dbReference type="ARBA" id="ARBA00010879"/>
    </source>
</evidence>
<name>A0AAV7NVI7_PLEWA</name>
<keyword evidence="16" id="KW-1185">Reference proteome</keyword>
<dbReference type="InterPro" id="IPR043128">
    <property type="entry name" value="Rev_trsase/Diguanyl_cyclase"/>
</dbReference>
<dbReference type="GO" id="GO:0003964">
    <property type="term" value="F:RNA-directed DNA polymerase activity"/>
    <property type="evidence" value="ECO:0007669"/>
    <property type="project" value="UniProtKB-KW"/>
</dbReference>
<keyword evidence="5" id="KW-0548">Nucleotidyltransferase</keyword>
<feature type="region of interest" description="Disordered" evidence="12">
    <location>
        <begin position="1588"/>
        <end position="1619"/>
    </location>
</feature>
<comment type="similarity">
    <text evidence="1">Belongs to the beta type-B retroviral polymerase family. HERV class-II K(HML-2) pol subfamily.</text>
</comment>
<dbReference type="Pfam" id="PF00665">
    <property type="entry name" value="rve"/>
    <property type="match status" value="1"/>
</dbReference>
<feature type="region of interest" description="Disordered" evidence="12">
    <location>
        <begin position="374"/>
        <end position="415"/>
    </location>
</feature>
<dbReference type="SUPFAM" id="SSF56672">
    <property type="entry name" value="DNA/RNA polymerases"/>
    <property type="match status" value="3"/>
</dbReference>
<dbReference type="InterPro" id="IPR012337">
    <property type="entry name" value="RNaseH-like_sf"/>
</dbReference>
<dbReference type="FunFam" id="3.10.20.370:FF:000001">
    <property type="entry name" value="Retrovirus-related Pol polyprotein from transposon 17.6-like protein"/>
    <property type="match status" value="2"/>
</dbReference>
<dbReference type="Gene3D" id="3.10.10.10">
    <property type="entry name" value="HIV Type 1 Reverse Transcriptase, subunit A, domain 1"/>
    <property type="match status" value="2"/>
</dbReference>
<dbReference type="GO" id="GO:0004523">
    <property type="term" value="F:RNA-DNA hybrid ribonuclease activity"/>
    <property type="evidence" value="ECO:0007669"/>
    <property type="project" value="UniProtKB-EC"/>
</dbReference>
<dbReference type="Pfam" id="PF17921">
    <property type="entry name" value="Integrase_H2C2"/>
    <property type="match status" value="1"/>
</dbReference>
<feature type="domain" description="Reverse transcriptase" evidence="13">
    <location>
        <begin position="1816"/>
        <end position="1999"/>
    </location>
</feature>
<evidence type="ECO:0000313" key="15">
    <source>
        <dbReference type="EMBL" id="KAJ1118975.1"/>
    </source>
</evidence>
<evidence type="ECO:0000256" key="2">
    <source>
        <dbReference type="ARBA" id="ARBA00012180"/>
    </source>
</evidence>
<evidence type="ECO:0000256" key="7">
    <source>
        <dbReference type="ARBA" id="ARBA00022759"/>
    </source>
</evidence>
<dbReference type="GO" id="GO:0003676">
    <property type="term" value="F:nucleic acid binding"/>
    <property type="evidence" value="ECO:0007669"/>
    <property type="project" value="InterPro"/>
</dbReference>
<dbReference type="Pfam" id="PF17919">
    <property type="entry name" value="RT_RNaseH_2"/>
    <property type="match status" value="2"/>
</dbReference>
<dbReference type="PANTHER" id="PTHR37984">
    <property type="entry name" value="PROTEIN CBG26694"/>
    <property type="match status" value="1"/>
</dbReference>
<dbReference type="Proteomes" id="UP001066276">
    <property type="component" value="Chromosome 8"/>
</dbReference>
<dbReference type="InterPro" id="IPR050951">
    <property type="entry name" value="Retrovirus_Pol_polyprotein"/>
</dbReference>
<dbReference type="FunFam" id="1.10.340.70:FF:000001">
    <property type="entry name" value="Retrovirus-related Pol polyprotein from transposon gypsy-like Protein"/>
    <property type="match status" value="1"/>
</dbReference>
<evidence type="ECO:0000256" key="5">
    <source>
        <dbReference type="ARBA" id="ARBA00022695"/>
    </source>
</evidence>
<dbReference type="GO" id="GO:0006508">
    <property type="term" value="P:proteolysis"/>
    <property type="evidence" value="ECO:0007669"/>
    <property type="project" value="UniProtKB-KW"/>
</dbReference>
<dbReference type="FunFam" id="3.30.70.270:FF:000020">
    <property type="entry name" value="Transposon Tf2-6 polyprotein-like Protein"/>
    <property type="match status" value="2"/>
</dbReference>
<keyword evidence="7" id="KW-0255">Endonuclease</keyword>
<feature type="region of interest" description="Disordered" evidence="12">
    <location>
        <begin position="599"/>
        <end position="630"/>
    </location>
</feature>
<dbReference type="InterPro" id="IPR043502">
    <property type="entry name" value="DNA/RNA_pol_sf"/>
</dbReference>
<dbReference type="InterPro" id="IPR021109">
    <property type="entry name" value="Peptidase_aspartic_dom_sf"/>
</dbReference>
<dbReference type="InterPro" id="IPR001584">
    <property type="entry name" value="Integrase_cat-core"/>
</dbReference>
<keyword evidence="9" id="KW-0695">RNA-directed DNA polymerase</keyword>
<keyword evidence="4" id="KW-0808">Transferase</keyword>
<sequence>MRLPNIAIKQERHLTPTVDDIVVEVAGSRWFSKMDLSAGYYQLMLHPDSRGITTFSTHMSLRRNVPPTHPDDRLLERELNRLRVEQTRLKLKKQQLDLDRQSLEVEKEKQKLGLETHGGSSSIPNRHPAKEHDSRNLHKIVPPYKEGDDINKWFAALERACVVQDVPQRQWAAILWLSFSGKGRDRLLTVKESDANNFTVLKNALLDGYGLTTEQYRIKFRETKKESSQDWVDFIDHSVKALEWWLHGSKVTDYDSLYNLILREHILNNYVSDLLHQYLVDSDLTSPQELGKKADKWVRTRVNRKVHTGGDKNGNKKKDGKSSDKGGDKSKNESSSGPQKHSGGGGRPKSSSNQNKEKKPWCYLFKIKGHWTTDPSCPKKSTKPPATTTPTATPRVPTNSSGGGSKPTNSQSKGVAGLTFGNLVGVGLIRETTEAVLVSEGAIDLATLVACPLNMDKYKQLPLINGVEVQAYRDTGASVTMVIEKLVHPEQHLLGHQYQVTDAHNNTLSHPMAVVNLNWGVGGVTGPKKVVVASDLPVDCLLGNDLETSAWSDVELEAHAAMLGIPGHIFALTRAQAKKQKGQGDLDPGTMDQVLPKARARRSKALPTIPPSTVDSTSEEEEFPPCAEPTPEELEADTAELLGEGGPAREELSVAQHTCPTLEGLRQQAVKQANGDVSDSHRVYWEDNLLYTEARDPKPGTARRLVIPQEYRKFLLTLAHDIPLAGHLGQMKTWDKLVPLFHWPRMSEDTKEFCKSCETCQASGKTGGTPKAHLIPLPVVGVPFERVGVDIVGPLDPPTASGNRFILVVVDHATRYPEAIPLRTTTAPAVAKALLGIFSRVGFPKEVVSDRGSNFMSAYLKAMWKECGVTYKFTTPYHPQTNGLEERFNKTLKGMIMGLPEKLRRRWDILLPCLLFAYREVPQKGVGFSPFELLFGHPVRGPLTLVKEGWEQPLKAPKQDIVDYVLGLRSRMAEYMKKASKNLQASQELQKQWHDQKAVLVQYQPGQKVWVLEPVAPRALQDKWSGPHIIVEKKGEVTYLVDLGTARSPLRVLHVNRLKPYYDRADLTLLMATDEGQEEDSDPLPDLFSSTEQDALVEGVVLADCLTAEQKDHCINLLGQFSELFSTVPGTTSWCEHTIDTGDSLPVKSKIYRQPDHVRDCIKQEVQKMLELGVVEHFESPWASPVVLVPKPHSKDGKKEMRFCVDYRGLNQVTKTDAHPIPREDELIDTLASAKYLSTFDLTAGYWQIKLSEDAKPKTAFSTIGGHYQFTVMPFGLKNAPATFQRLVNTVLQGLEAFSAAYLDDIAVFSSSWDDHLVHLWKVLEDLQKAGLTIKASKCQIGQGKVVYLGHLVGGEQIAPLQGKIQTIVDWVPPTTQTQVRAFLGLTGYYRRFIKNYGSIAAPLNDLTSKKMPKKVLWTASCQKAFEELKQAMCSAPVLKSPCYSKKFYVQTDASELGVGAVLSQLNSEGQDQPVAFISRRLTPREKRWSAIEREAFAVVWALKKLRPYLFGTHFIVQTDHKPLLWLKQMKGNDLETSAWSDVELEAHAAMLGIPGHIFALTRAQAKKQKGQGDLDPGTMDQVLPKARARRSKALPTIPPSTVDSTSEEEEFPPCAEPTPEELEADTAELLGEGGPAREELSVAQHTCPTLEGLRQQAVKQANGDVSDSHRVYWEDNLLYTEARDPKPGTARRSPLRVLHVNRLKPYYDRADLTLLMATDEGQEEDSDPLPDLFSSTEQDALVEGVVLADCLTAEQKDHCINLLGQFSELFSTVPGTTSWCEHTIDTGDSLPVKSKIYRQPDHVRDCIKQEVQKMLELGVVEHFESPWASPVVLVPKPHSKDGKKEMRFCVDYRGLNQVTKTDAHPIPREDELIDTLASAKYLSTFDLTAGYWQIKLSEDAKPKTAFSTIGGHYQFTVMPFGLKNAPATFQRLVNTVLQGLEAFSAAYLDDIAVFSSSWDDHLVHLWKVLEDLQKAGLTIKASKCQIGQGKVVYLGHLVGGEQIAPLQGKIQTIVDWVPPTTQTQVRAFLGLTGYYRRFIKNYGSIAAPLNDLTSKKMPKKVLWTASCQKAFEELKQAMCSAPVLKSPCYSKKFYVQTDASELGVGAVLSQLNSEGQDQPVAFISRRLTPREKRWSAIEREAFAVVWALKKLRPYLFGTHFIVQTDHKPLLWLKQMKGENPKLLRGSISLQGMDYTVEHRPGSSHSNADGLSRYFHLDNEDSSGHG</sequence>
<dbReference type="InterPro" id="IPR041577">
    <property type="entry name" value="RT_RNaseH_2"/>
</dbReference>
<evidence type="ECO:0000313" key="16">
    <source>
        <dbReference type="Proteomes" id="UP001066276"/>
    </source>
</evidence>
<dbReference type="EC" id="3.1.26.4" evidence="2"/>
<comment type="caution">
    <text evidence="15">The sequence shown here is derived from an EMBL/GenBank/DDBJ whole genome shotgun (WGS) entry which is preliminary data.</text>
</comment>
<evidence type="ECO:0000256" key="12">
    <source>
        <dbReference type="SAM" id="MobiDB-lite"/>
    </source>
</evidence>
<dbReference type="PROSITE" id="PS50994">
    <property type="entry name" value="INTEGRASE"/>
    <property type="match status" value="1"/>
</dbReference>
<dbReference type="InterPro" id="IPR041588">
    <property type="entry name" value="Integrase_H2C2"/>
</dbReference>
<dbReference type="Gene3D" id="3.30.420.10">
    <property type="entry name" value="Ribonuclease H-like superfamily/Ribonuclease H"/>
    <property type="match status" value="1"/>
</dbReference>
<evidence type="ECO:0000259" key="14">
    <source>
        <dbReference type="PROSITE" id="PS50994"/>
    </source>
</evidence>
<dbReference type="Gene3D" id="3.10.20.370">
    <property type="match status" value="2"/>
</dbReference>
<dbReference type="FunFam" id="3.30.420.10:FF:000032">
    <property type="entry name" value="Retrovirus-related Pol polyprotein from transposon 297-like Protein"/>
    <property type="match status" value="1"/>
</dbReference>